<accession>A0A517YSM3</accession>
<organism evidence="2 3">
    <name type="scientific">Poriferisphaera corsica</name>
    <dbReference type="NCBI Taxonomy" id="2528020"/>
    <lineage>
        <taxon>Bacteria</taxon>
        <taxon>Pseudomonadati</taxon>
        <taxon>Planctomycetota</taxon>
        <taxon>Phycisphaerae</taxon>
        <taxon>Phycisphaerales</taxon>
        <taxon>Phycisphaeraceae</taxon>
        <taxon>Poriferisphaera</taxon>
    </lineage>
</organism>
<dbReference type="EMBL" id="CP036425">
    <property type="protein sequence ID" value="QDU33214.1"/>
    <property type="molecule type" value="Genomic_DNA"/>
</dbReference>
<dbReference type="Proteomes" id="UP000317369">
    <property type="component" value="Chromosome"/>
</dbReference>
<dbReference type="PANTHER" id="PTHR30093:SF2">
    <property type="entry name" value="TYPE II SECRETION SYSTEM PROTEIN H"/>
    <property type="match status" value="1"/>
</dbReference>
<evidence type="ECO:0000313" key="2">
    <source>
        <dbReference type="EMBL" id="QDU33214.1"/>
    </source>
</evidence>
<evidence type="ECO:0008006" key="4">
    <source>
        <dbReference type="Google" id="ProtNLM"/>
    </source>
</evidence>
<dbReference type="Pfam" id="PF07963">
    <property type="entry name" value="N_methyl"/>
    <property type="match status" value="1"/>
</dbReference>
<dbReference type="SUPFAM" id="SSF54523">
    <property type="entry name" value="Pili subunits"/>
    <property type="match status" value="1"/>
</dbReference>
<dbReference type="InterPro" id="IPR012902">
    <property type="entry name" value="N_methyl_site"/>
</dbReference>
<feature type="transmembrane region" description="Helical" evidence="1">
    <location>
        <begin position="12"/>
        <end position="34"/>
    </location>
</feature>
<proteinExistence type="predicted"/>
<dbReference type="AlphaFoldDB" id="A0A517YSM3"/>
<dbReference type="Gene3D" id="3.30.700.10">
    <property type="entry name" value="Glycoprotein, Type 4 Pilin"/>
    <property type="match status" value="1"/>
</dbReference>
<dbReference type="KEGG" id="pcor:KS4_12590"/>
<keyword evidence="1" id="KW-0812">Transmembrane</keyword>
<sequence>MFTLHKKSAFTLIELLVVISIIALLIGILLPALGAARKTAMTVQCASRMRQLTLATVTYATDNKGRFPLNAQNSNENQQYYWYQYKTLGAYLPAAETTANTSTDPNASIGGTVLVCPSDIDEAGRSYTINGFSSSGYQLVRDGSPWAGANASDDVGTFFTDAPRNSSSILLYGELHSVWGPAGDNRLYWSGNYYGTFGSLYNRFIKHGFSAGRFSGNPTESAIDWSRHGGEDELKADGKANFSFVDGHVSIYDDEGVVNHGDETSTLDVLWSDLDPKLQ</sequence>
<name>A0A517YSM3_9BACT</name>
<keyword evidence="1" id="KW-0472">Membrane</keyword>
<protein>
    <recommendedName>
        <fullName evidence="4">Prepilin-type N-terminal cleavage/methylation domain-containing protein</fullName>
    </recommendedName>
</protein>
<dbReference type="OrthoDB" id="281797at2"/>
<evidence type="ECO:0000256" key="1">
    <source>
        <dbReference type="SAM" id="Phobius"/>
    </source>
</evidence>
<gene>
    <name evidence="2" type="ORF">KS4_12590</name>
</gene>
<reference evidence="2 3" key="1">
    <citation type="submission" date="2019-02" db="EMBL/GenBank/DDBJ databases">
        <title>Deep-cultivation of Planctomycetes and their phenomic and genomic characterization uncovers novel biology.</title>
        <authorList>
            <person name="Wiegand S."/>
            <person name="Jogler M."/>
            <person name="Boedeker C."/>
            <person name="Pinto D."/>
            <person name="Vollmers J."/>
            <person name="Rivas-Marin E."/>
            <person name="Kohn T."/>
            <person name="Peeters S.H."/>
            <person name="Heuer A."/>
            <person name="Rast P."/>
            <person name="Oberbeckmann S."/>
            <person name="Bunk B."/>
            <person name="Jeske O."/>
            <person name="Meyerdierks A."/>
            <person name="Storesund J.E."/>
            <person name="Kallscheuer N."/>
            <person name="Luecker S."/>
            <person name="Lage O.M."/>
            <person name="Pohl T."/>
            <person name="Merkel B.J."/>
            <person name="Hornburger P."/>
            <person name="Mueller R.-W."/>
            <person name="Bruemmer F."/>
            <person name="Labrenz M."/>
            <person name="Spormann A.M."/>
            <person name="Op den Camp H."/>
            <person name="Overmann J."/>
            <person name="Amann R."/>
            <person name="Jetten M.S.M."/>
            <person name="Mascher T."/>
            <person name="Medema M.H."/>
            <person name="Devos D.P."/>
            <person name="Kaster A.-K."/>
            <person name="Ovreas L."/>
            <person name="Rohde M."/>
            <person name="Galperin M.Y."/>
            <person name="Jogler C."/>
        </authorList>
    </citation>
    <scope>NUCLEOTIDE SEQUENCE [LARGE SCALE GENOMIC DNA]</scope>
    <source>
        <strain evidence="2 3">KS4</strain>
    </source>
</reference>
<dbReference type="PANTHER" id="PTHR30093">
    <property type="entry name" value="GENERAL SECRETION PATHWAY PROTEIN G"/>
    <property type="match status" value="1"/>
</dbReference>
<dbReference type="NCBIfam" id="TIGR02532">
    <property type="entry name" value="IV_pilin_GFxxxE"/>
    <property type="match status" value="1"/>
</dbReference>
<keyword evidence="3" id="KW-1185">Reference proteome</keyword>
<dbReference type="InterPro" id="IPR045584">
    <property type="entry name" value="Pilin-like"/>
</dbReference>
<keyword evidence="1" id="KW-1133">Transmembrane helix</keyword>
<evidence type="ECO:0000313" key="3">
    <source>
        <dbReference type="Proteomes" id="UP000317369"/>
    </source>
</evidence>